<evidence type="ECO:0000256" key="2">
    <source>
        <dbReference type="SAM" id="MobiDB-lite"/>
    </source>
</evidence>
<evidence type="ECO:0000256" key="1">
    <source>
        <dbReference type="ARBA" id="ARBA00023159"/>
    </source>
</evidence>
<organism evidence="3 4">
    <name type="scientific">Bradyrhizobium diversitatis</name>
    <dbReference type="NCBI Taxonomy" id="2755406"/>
    <lineage>
        <taxon>Bacteria</taxon>
        <taxon>Pseudomonadati</taxon>
        <taxon>Pseudomonadota</taxon>
        <taxon>Alphaproteobacteria</taxon>
        <taxon>Hyphomicrobiales</taxon>
        <taxon>Nitrobacteraceae</taxon>
        <taxon>Bradyrhizobium</taxon>
    </lineage>
</organism>
<name>A0ABS0PBV5_9BRAD</name>
<dbReference type="SUPFAM" id="SSF46785">
    <property type="entry name" value="Winged helix' DNA-binding domain"/>
    <property type="match status" value="1"/>
</dbReference>
<dbReference type="Gene3D" id="1.10.10.10">
    <property type="entry name" value="Winged helix-like DNA-binding domain superfamily/Winged helix DNA-binding domain"/>
    <property type="match status" value="1"/>
</dbReference>
<accession>A0ABS0PBV5</accession>
<dbReference type="PANTHER" id="PTHR30293">
    <property type="entry name" value="TRANSCRIPTIONAL REGULATORY PROTEIN NAC-RELATED"/>
    <property type="match status" value="1"/>
</dbReference>
<keyword evidence="4" id="KW-1185">Reference proteome</keyword>
<dbReference type="Proteomes" id="UP001194539">
    <property type="component" value="Unassembled WGS sequence"/>
</dbReference>
<feature type="compositionally biased region" description="Basic and acidic residues" evidence="2">
    <location>
        <begin position="148"/>
        <end position="159"/>
    </location>
</feature>
<reference evidence="3 4" key="1">
    <citation type="submission" date="2020-07" db="EMBL/GenBank/DDBJ databases">
        <title>Bradyrhizobium diversity isolated from nodules of indigenous legumes of Western Australia.</title>
        <authorList>
            <person name="Klepa M.S."/>
        </authorList>
    </citation>
    <scope>NUCLEOTIDE SEQUENCE [LARGE SCALE GENOMIC DNA]</scope>
    <source>
        <strain evidence="3 4">CNPSo 4019</strain>
    </source>
</reference>
<evidence type="ECO:0000313" key="3">
    <source>
        <dbReference type="EMBL" id="MBH5390668.1"/>
    </source>
</evidence>
<feature type="region of interest" description="Disordered" evidence="2">
    <location>
        <begin position="129"/>
        <end position="159"/>
    </location>
</feature>
<dbReference type="PANTHER" id="PTHR30293:SF0">
    <property type="entry name" value="NITROGEN ASSIMILATION REGULATORY PROTEIN NAC"/>
    <property type="match status" value="1"/>
</dbReference>
<protein>
    <submittedName>
        <fullName evidence="3">LysR family transcriptional regulator</fullName>
    </submittedName>
</protein>
<dbReference type="InterPro" id="IPR036388">
    <property type="entry name" value="WH-like_DNA-bd_sf"/>
</dbReference>
<proteinExistence type="predicted"/>
<sequence length="159" mass="17635">MSKEDFREPPNNAASLCQPSAIIYHYRTELFTRESRGMLPTAAGERLHVHAKSILKAVATAEDDLRHARTEPPGEVSVVMAQSAIKAVGIDFFYRVVGEFPKLRISITESLSGSTLSVLMSNNVDIDVQSTKRSQPKIHTASGRGNGSRRDDSHHRQHR</sequence>
<dbReference type="RefSeq" id="WP_197968664.1">
    <property type="nucleotide sequence ID" value="NZ_JACEGD010000035.1"/>
</dbReference>
<gene>
    <name evidence="3" type="ORF">H1B27_30995</name>
</gene>
<keyword evidence="1" id="KW-0010">Activator</keyword>
<evidence type="ECO:0000313" key="4">
    <source>
        <dbReference type="Proteomes" id="UP001194539"/>
    </source>
</evidence>
<dbReference type="EMBL" id="JACEGD010000035">
    <property type="protein sequence ID" value="MBH5390668.1"/>
    <property type="molecule type" value="Genomic_DNA"/>
</dbReference>
<dbReference type="InterPro" id="IPR036390">
    <property type="entry name" value="WH_DNA-bd_sf"/>
</dbReference>
<comment type="caution">
    <text evidence="3">The sequence shown here is derived from an EMBL/GenBank/DDBJ whole genome shotgun (WGS) entry which is preliminary data.</text>
</comment>